<dbReference type="GO" id="GO:0016020">
    <property type="term" value="C:membrane"/>
    <property type="evidence" value="ECO:0007669"/>
    <property type="project" value="InterPro"/>
</dbReference>
<dbReference type="PANTHER" id="PTHR13847:SF274">
    <property type="entry name" value="RIESKE 2FE-2S IRON-SULFUR PROTEIN YHFW-RELATED"/>
    <property type="match status" value="1"/>
</dbReference>
<sequence length="510" mass="57856">MAVSEQYKQPNTPEPYWRQSTPLPDFKPLQNDLRVDVVIVGGGITGITTAYLLQKRGKKVVILEADRLFNGTTGHTTAKITAQHGLIYDEFIQHFGEDKAKQYYDAQMEAKTFIKNTVQDLSIDCDFQEHDAYIYTNANRYLAKLEREMRAYEKLQINGSLIDSMPLQVPIKKAIVMKGQAQFHPIAYLMKLVQDFIDRGGLIFEHTVATDVDKGEHRTVLTRDGHKVTCDYVVESSHFPFFDRGFYFSRMYADRSYVLGLKVKEPYPGGMYLSAEDPPRSIRHASYQGEDLWLISGETHKTGQGMDTDYHYEALESFSREMFNVTDISYRWSAQDLVTLDRMPYIGPATSNDPHILVVTGFRKWGMTNGTIAAHLITDLIIGQVNAYQKLFAPQRFVADPSLRKFFSYNVDVAKHLIDGKTEKGSRTPESLQKDEGDVVNVNGKRAGGYRDTDGALHLVDTTCTHMGCEVSWNHGDRTWDCPCHGSRFSYDGEVVEGPAKKPLKKIDHT</sequence>
<dbReference type="Gene3D" id="3.30.9.10">
    <property type="entry name" value="D-Amino Acid Oxidase, subunit A, domain 2"/>
    <property type="match status" value="1"/>
</dbReference>
<dbReference type="PRINTS" id="PR00162">
    <property type="entry name" value="RIESKE"/>
</dbReference>
<dbReference type="GO" id="GO:0016705">
    <property type="term" value="F:oxidoreductase activity, acting on paired donors, with incorporation or reduction of molecular oxygen"/>
    <property type="evidence" value="ECO:0007669"/>
    <property type="project" value="UniProtKB-ARBA"/>
</dbReference>
<comment type="caution">
    <text evidence="8">The sequence shown here is derived from an EMBL/GenBank/DDBJ whole genome shotgun (WGS) entry which is preliminary data.</text>
</comment>
<keyword evidence="4" id="KW-0411">Iron-sulfur</keyword>
<dbReference type="EMBL" id="LILD01000001">
    <property type="protein sequence ID" value="KOO37419.1"/>
    <property type="molecule type" value="Genomic_DNA"/>
</dbReference>
<dbReference type="InterPro" id="IPR005805">
    <property type="entry name" value="Rieske_Fe-S_prot_C"/>
</dbReference>
<evidence type="ECO:0000256" key="4">
    <source>
        <dbReference type="ARBA" id="ARBA00023014"/>
    </source>
</evidence>
<protein>
    <submittedName>
        <fullName evidence="8">(2Fe-2S)-binding protein</fullName>
    </submittedName>
</protein>
<dbReference type="GO" id="GO:0051537">
    <property type="term" value="F:2 iron, 2 sulfur cluster binding"/>
    <property type="evidence" value="ECO:0007669"/>
    <property type="project" value="UniProtKB-KW"/>
</dbReference>
<evidence type="ECO:0000256" key="2">
    <source>
        <dbReference type="ARBA" id="ARBA00022723"/>
    </source>
</evidence>
<dbReference type="InterPro" id="IPR017941">
    <property type="entry name" value="Rieske_2Fe-2S"/>
</dbReference>
<name>A0A0M0KF30_ALKHA</name>
<dbReference type="PATRIC" id="fig|136160.3.peg.175"/>
<dbReference type="GO" id="GO:0005737">
    <property type="term" value="C:cytoplasm"/>
    <property type="evidence" value="ECO:0007669"/>
    <property type="project" value="TreeGrafter"/>
</dbReference>
<dbReference type="RefSeq" id="WP_053430024.1">
    <property type="nucleotide sequence ID" value="NZ_CP040441.1"/>
</dbReference>
<dbReference type="Pfam" id="PF01266">
    <property type="entry name" value="DAO"/>
    <property type="match status" value="1"/>
</dbReference>
<organism evidence="8">
    <name type="scientific">Halalkalibacterium halodurans</name>
    <name type="common">Bacillus halodurans</name>
    <dbReference type="NCBI Taxonomy" id="86665"/>
    <lineage>
        <taxon>Bacteria</taxon>
        <taxon>Bacillati</taxon>
        <taxon>Bacillota</taxon>
        <taxon>Bacilli</taxon>
        <taxon>Bacillales</taxon>
        <taxon>Bacillaceae</taxon>
        <taxon>Halalkalibacterium (ex Joshi et al. 2022)</taxon>
    </lineage>
</organism>
<proteinExistence type="predicted"/>
<dbReference type="GO" id="GO:0046872">
    <property type="term" value="F:metal ion binding"/>
    <property type="evidence" value="ECO:0007669"/>
    <property type="project" value="UniProtKB-KW"/>
</dbReference>
<dbReference type="InterPro" id="IPR006076">
    <property type="entry name" value="FAD-dep_OxRdtase"/>
</dbReference>
<gene>
    <name evidence="8" type="ORF">AMD02_00060</name>
</gene>
<dbReference type="Gene3D" id="3.50.50.60">
    <property type="entry name" value="FAD/NAD(P)-binding domain"/>
    <property type="match status" value="1"/>
</dbReference>
<keyword evidence="2" id="KW-0479">Metal-binding</keyword>
<dbReference type="SUPFAM" id="SSF51905">
    <property type="entry name" value="FAD/NAD(P)-binding domain"/>
    <property type="match status" value="1"/>
</dbReference>
<dbReference type="AlphaFoldDB" id="A0A0M0KF30"/>
<dbReference type="GO" id="GO:0004497">
    <property type="term" value="F:monooxygenase activity"/>
    <property type="evidence" value="ECO:0007669"/>
    <property type="project" value="UniProtKB-ARBA"/>
</dbReference>
<keyword evidence="1" id="KW-0001">2Fe-2S</keyword>
<dbReference type="InterPro" id="IPR038010">
    <property type="entry name" value="YhfW_C"/>
</dbReference>
<keyword evidence="3" id="KW-0408">Iron</keyword>
<feature type="compositionally biased region" description="Polar residues" evidence="6">
    <location>
        <begin position="1"/>
        <end position="11"/>
    </location>
</feature>
<dbReference type="CDD" id="cd03477">
    <property type="entry name" value="Rieske_YhfW_C"/>
    <property type="match status" value="1"/>
</dbReference>
<dbReference type="Gene3D" id="2.102.10.10">
    <property type="entry name" value="Rieske [2Fe-2S] iron-sulphur domain"/>
    <property type="match status" value="1"/>
</dbReference>
<keyword evidence="5" id="KW-1015">Disulfide bond</keyword>
<evidence type="ECO:0000313" key="8">
    <source>
        <dbReference type="EMBL" id="KOO37419.1"/>
    </source>
</evidence>
<dbReference type="Pfam" id="PF00355">
    <property type="entry name" value="Rieske"/>
    <property type="match status" value="1"/>
</dbReference>
<dbReference type="SUPFAM" id="SSF50022">
    <property type="entry name" value="ISP domain"/>
    <property type="match status" value="1"/>
</dbReference>
<dbReference type="GeneID" id="87599417"/>
<reference evidence="8" key="1">
    <citation type="submission" date="2015-08" db="EMBL/GenBank/DDBJ databases">
        <title>Complete DNA Sequence of Pseudomonas syringae pv. actinidiae, the Causal Agent of Kiwifruit Canker Disease.</title>
        <authorList>
            <person name="Rikkerink E.H.A."/>
            <person name="Fineran P.C."/>
        </authorList>
    </citation>
    <scope>NUCLEOTIDE SEQUENCE</scope>
    <source>
        <strain evidence="8">DSM 13666</strain>
    </source>
</reference>
<evidence type="ECO:0000256" key="3">
    <source>
        <dbReference type="ARBA" id="ARBA00023004"/>
    </source>
</evidence>
<dbReference type="InterPro" id="IPR036188">
    <property type="entry name" value="FAD/NAD-bd_sf"/>
</dbReference>
<feature type="domain" description="Rieske" evidence="7">
    <location>
        <begin position="424"/>
        <end position="510"/>
    </location>
</feature>
<evidence type="ECO:0000259" key="7">
    <source>
        <dbReference type="PROSITE" id="PS51296"/>
    </source>
</evidence>
<evidence type="ECO:0000256" key="6">
    <source>
        <dbReference type="SAM" id="MobiDB-lite"/>
    </source>
</evidence>
<accession>A0A0M0KF30</accession>
<evidence type="ECO:0000256" key="1">
    <source>
        <dbReference type="ARBA" id="ARBA00022714"/>
    </source>
</evidence>
<dbReference type="PROSITE" id="PS51296">
    <property type="entry name" value="RIESKE"/>
    <property type="match status" value="1"/>
</dbReference>
<dbReference type="FunFam" id="2.102.10.10:FF:000014">
    <property type="entry name" value="Oxidoreductase, FAD dependent"/>
    <property type="match status" value="1"/>
</dbReference>
<feature type="region of interest" description="Disordered" evidence="6">
    <location>
        <begin position="1"/>
        <end position="23"/>
    </location>
</feature>
<evidence type="ECO:0000256" key="5">
    <source>
        <dbReference type="ARBA" id="ARBA00023157"/>
    </source>
</evidence>
<dbReference type="InterPro" id="IPR036922">
    <property type="entry name" value="Rieske_2Fe-2S_sf"/>
</dbReference>
<dbReference type="PANTHER" id="PTHR13847">
    <property type="entry name" value="SARCOSINE DEHYDROGENASE-RELATED"/>
    <property type="match status" value="1"/>
</dbReference>